<keyword evidence="4" id="KW-1185">Reference proteome</keyword>
<evidence type="ECO:0000313" key="4">
    <source>
        <dbReference type="Proteomes" id="UP001519273"/>
    </source>
</evidence>
<dbReference type="NCBIfam" id="TIGR01208">
    <property type="entry name" value="rmlA_long"/>
    <property type="match status" value="1"/>
</dbReference>
<protein>
    <submittedName>
        <fullName evidence="3">Glucose-1-phosphate thymidylyltransferase</fullName>
        <ecNumber evidence="3">2.7.7.24</ecNumber>
    </submittedName>
</protein>
<dbReference type="InterPro" id="IPR029044">
    <property type="entry name" value="Nucleotide-diphossugar_trans"/>
</dbReference>
<dbReference type="InterPro" id="IPR005835">
    <property type="entry name" value="NTP_transferase_dom"/>
</dbReference>
<dbReference type="Gene3D" id="2.160.10.10">
    <property type="entry name" value="Hexapeptide repeat proteins"/>
    <property type="match status" value="1"/>
</dbReference>
<comment type="caution">
    <text evidence="3">The sequence shown here is derived from an EMBL/GenBank/DDBJ whole genome shotgun (WGS) entry which is preliminary data.</text>
</comment>
<accession>A0ABS4H5R4</accession>
<keyword evidence="3" id="KW-0808">Transferase</keyword>
<organism evidence="3 4">
    <name type="scientific">Paenibacillus sediminis</name>
    <dbReference type="NCBI Taxonomy" id="664909"/>
    <lineage>
        <taxon>Bacteria</taxon>
        <taxon>Bacillati</taxon>
        <taxon>Bacillota</taxon>
        <taxon>Bacilli</taxon>
        <taxon>Bacillales</taxon>
        <taxon>Paenibacillaceae</taxon>
        <taxon>Paenibacillus</taxon>
    </lineage>
</organism>
<dbReference type="Pfam" id="PF25087">
    <property type="entry name" value="GMPPB_C"/>
    <property type="match status" value="1"/>
</dbReference>
<dbReference type="Gene3D" id="3.90.550.10">
    <property type="entry name" value="Spore Coat Polysaccharide Biosynthesis Protein SpsA, Chain A"/>
    <property type="match status" value="1"/>
</dbReference>
<evidence type="ECO:0000259" key="2">
    <source>
        <dbReference type="Pfam" id="PF25087"/>
    </source>
</evidence>
<dbReference type="PANTHER" id="PTHR42883:SF2">
    <property type="entry name" value="THYMIDYLYLTRANSFERASE"/>
    <property type="match status" value="1"/>
</dbReference>
<dbReference type="GO" id="GO:0008879">
    <property type="term" value="F:glucose-1-phosphate thymidylyltransferase activity"/>
    <property type="evidence" value="ECO:0007669"/>
    <property type="project" value="UniProtKB-EC"/>
</dbReference>
<dbReference type="SUPFAM" id="SSF53448">
    <property type="entry name" value="Nucleotide-diphospho-sugar transferases"/>
    <property type="match status" value="1"/>
</dbReference>
<evidence type="ECO:0000313" key="3">
    <source>
        <dbReference type="EMBL" id="MBP1937873.1"/>
    </source>
</evidence>
<proteinExistence type="predicted"/>
<dbReference type="EMBL" id="JAGGKP010000008">
    <property type="protein sequence ID" value="MBP1937873.1"/>
    <property type="molecule type" value="Genomic_DNA"/>
</dbReference>
<name>A0ABS4H5R4_9BACL</name>
<dbReference type="EC" id="2.7.7.24" evidence="3"/>
<feature type="domain" description="Mannose-1-phosphate guanyltransferase C-terminal" evidence="2">
    <location>
        <begin position="255"/>
        <end position="317"/>
    </location>
</feature>
<dbReference type="InterPro" id="IPR056729">
    <property type="entry name" value="GMPPB_C"/>
</dbReference>
<reference evidence="3 4" key="1">
    <citation type="submission" date="2021-03" db="EMBL/GenBank/DDBJ databases">
        <title>Genomic Encyclopedia of Type Strains, Phase IV (KMG-IV): sequencing the most valuable type-strain genomes for metagenomic binning, comparative biology and taxonomic classification.</title>
        <authorList>
            <person name="Goeker M."/>
        </authorList>
    </citation>
    <scope>NUCLEOTIDE SEQUENCE [LARGE SCALE GENOMIC DNA]</scope>
    <source>
        <strain evidence="3 4">DSM 23491</strain>
    </source>
</reference>
<dbReference type="Proteomes" id="UP001519273">
    <property type="component" value="Unassembled WGS sequence"/>
</dbReference>
<dbReference type="RefSeq" id="WP_209851307.1">
    <property type="nucleotide sequence ID" value="NZ_CBCRVE010000009.1"/>
</dbReference>
<dbReference type="InterPro" id="IPR005908">
    <property type="entry name" value="G1P_thy_trans_l"/>
</dbReference>
<feature type="domain" description="Nucleotidyl transferase" evidence="1">
    <location>
        <begin position="2"/>
        <end position="235"/>
    </location>
</feature>
<keyword evidence="3" id="KW-0548">Nucleotidyltransferase</keyword>
<dbReference type="Pfam" id="PF00483">
    <property type="entry name" value="NTP_transferase"/>
    <property type="match status" value="1"/>
</dbReference>
<gene>
    <name evidence="3" type="ORF">J2Z20_002790</name>
</gene>
<sequence>MKGLILCAGKGSRLHPLTLSYPKTILPVANKPILYYCIEKLVELDILDIGIVINKSQKKMIKEKLDYDKQWGIRITYIYQNEPKGIADAVRHAKDFIGADPFILLLGDNLITESLAGLKSSIERQESNAAVMLASVKNPQDYGIAEVVDGKIIGIEEKPINPKSNLAVLGSYAFDSTIFKAIDSISPSARGEYEITDALQWIIDHKYSVSSTYTDKHNVDVGTIERWLEANRSMLRNMKGRRIYLAGCTFENTQIIPPVIIERDCEIKDCVIGPYVSIGSDVWLEGCHIENSIILDSVRLKHIPYQIKNSIMGHHSVMAGLPRSSKKVIEH</sequence>
<dbReference type="PANTHER" id="PTHR42883">
    <property type="entry name" value="GLUCOSE-1-PHOSPHATE THYMIDYLTRANSFERASE"/>
    <property type="match status" value="1"/>
</dbReference>
<dbReference type="CDD" id="cd04189">
    <property type="entry name" value="G1P_TT_long"/>
    <property type="match status" value="1"/>
</dbReference>
<evidence type="ECO:0000259" key="1">
    <source>
        <dbReference type="Pfam" id="PF00483"/>
    </source>
</evidence>